<sequence>MPSAAEDARLRAAIEQKGLKFQIKAGNAKWQCTILDRATHERQKATRTGSASSISSTESSSSSAKSTY</sequence>
<feature type="region of interest" description="Disordered" evidence="1">
    <location>
        <begin position="40"/>
        <end position="68"/>
    </location>
</feature>
<dbReference type="GeneID" id="89942139"/>
<name>A0AAN6QNW8_9PEZI</name>
<gene>
    <name evidence="2" type="ORF">N656DRAFT_800462</name>
</gene>
<accession>A0AAN6QNW8</accession>
<reference evidence="2" key="1">
    <citation type="journal article" date="2023" name="Mol. Phylogenet. Evol.">
        <title>Genome-scale phylogeny and comparative genomics of the fungal order Sordariales.</title>
        <authorList>
            <person name="Hensen N."/>
            <person name="Bonometti L."/>
            <person name="Westerberg I."/>
            <person name="Brannstrom I.O."/>
            <person name="Guillou S."/>
            <person name="Cros-Aarteil S."/>
            <person name="Calhoun S."/>
            <person name="Haridas S."/>
            <person name="Kuo A."/>
            <person name="Mondo S."/>
            <person name="Pangilinan J."/>
            <person name="Riley R."/>
            <person name="LaButti K."/>
            <person name="Andreopoulos B."/>
            <person name="Lipzen A."/>
            <person name="Chen C."/>
            <person name="Yan M."/>
            <person name="Daum C."/>
            <person name="Ng V."/>
            <person name="Clum A."/>
            <person name="Steindorff A."/>
            <person name="Ohm R.A."/>
            <person name="Martin F."/>
            <person name="Silar P."/>
            <person name="Natvig D.O."/>
            <person name="Lalanne C."/>
            <person name="Gautier V."/>
            <person name="Ament-Velasquez S.L."/>
            <person name="Kruys A."/>
            <person name="Hutchinson M.I."/>
            <person name="Powell A.J."/>
            <person name="Barry K."/>
            <person name="Miller A.N."/>
            <person name="Grigoriev I.V."/>
            <person name="Debuchy R."/>
            <person name="Gladieux P."/>
            <person name="Hiltunen Thoren M."/>
            <person name="Johannesson H."/>
        </authorList>
    </citation>
    <scope>NUCLEOTIDE SEQUENCE</scope>
    <source>
        <strain evidence="2">CBS 508.74</strain>
    </source>
</reference>
<proteinExistence type="predicted"/>
<evidence type="ECO:0000313" key="2">
    <source>
        <dbReference type="EMBL" id="KAK4109882.1"/>
    </source>
</evidence>
<dbReference type="AlphaFoldDB" id="A0AAN6QNW8"/>
<evidence type="ECO:0000313" key="3">
    <source>
        <dbReference type="Proteomes" id="UP001302812"/>
    </source>
</evidence>
<reference evidence="2" key="2">
    <citation type="submission" date="2023-05" db="EMBL/GenBank/DDBJ databases">
        <authorList>
            <consortium name="Lawrence Berkeley National Laboratory"/>
            <person name="Steindorff A."/>
            <person name="Hensen N."/>
            <person name="Bonometti L."/>
            <person name="Westerberg I."/>
            <person name="Brannstrom I.O."/>
            <person name="Guillou S."/>
            <person name="Cros-Aarteil S."/>
            <person name="Calhoun S."/>
            <person name="Haridas S."/>
            <person name="Kuo A."/>
            <person name="Mondo S."/>
            <person name="Pangilinan J."/>
            <person name="Riley R."/>
            <person name="Labutti K."/>
            <person name="Andreopoulos B."/>
            <person name="Lipzen A."/>
            <person name="Chen C."/>
            <person name="Yanf M."/>
            <person name="Daum C."/>
            <person name="Ng V."/>
            <person name="Clum A."/>
            <person name="Ohm R."/>
            <person name="Martin F."/>
            <person name="Silar P."/>
            <person name="Natvig D."/>
            <person name="Lalanne C."/>
            <person name="Gautier V."/>
            <person name="Ament-Velasquez S.L."/>
            <person name="Kruys A."/>
            <person name="Hutchinson M.I."/>
            <person name="Powell A.J."/>
            <person name="Barry K."/>
            <person name="Miller A.N."/>
            <person name="Grigoriev I.V."/>
            <person name="Debuchy R."/>
            <person name="Gladieux P."/>
            <person name="Thoren M.H."/>
            <person name="Johannesson H."/>
        </authorList>
    </citation>
    <scope>NUCLEOTIDE SEQUENCE</scope>
    <source>
        <strain evidence="2">CBS 508.74</strain>
    </source>
</reference>
<evidence type="ECO:0000256" key="1">
    <source>
        <dbReference type="SAM" id="MobiDB-lite"/>
    </source>
</evidence>
<keyword evidence="3" id="KW-1185">Reference proteome</keyword>
<dbReference type="RefSeq" id="XP_064667452.1">
    <property type="nucleotide sequence ID" value="XM_064818014.1"/>
</dbReference>
<organism evidence="2 3">
    <name type="scientific">Canariomyces notabilis</name>
    <dbReference type="NCBI Taxonomy" id="2074819"/>
    <lineage>
        <taxon>Eukaryota</taxon>
        <taxon>Fungi</taxon>
        <taxon>Dikarya</taxon>
        <taxon>Ascomycota</taxon>
        <taxon>Pezizomycotina</taxon>
        <taxon>Sordariomycetes</taxon>
        <taxon>Sordariomycetidae</taxon>
        <taxon>Sordariales</taxon>
        <taxon>Chaetomiaceae</taxon>
        <taxon>Canariomyces</taxon>
    </lineage>
</organism>
<comment type="caution">
    <text evidence="2">The sequence shown here is derived from an EMBL/GenBank/DDBJ whole genome shotgun (WGS) entry which is preliminary data.</text>
</comment>
<feature type="compositionally biased region" description="Low complexity" evidence="1">
    <location>
        <begin position="46"/>
        <end position="68"/>
    </location>
</feature>
<protein>
    <submittedName>
        <fullName evidence="2">Uncharacterized protein</fullName>
    </submittedName>
</protein>
<dbReference type="EMBL" id="MU853353">
    <property type="protein sequence ID" value="KAK4109882.1"/>
    <property type="molecule type" value="Genomic_DNA"/>
</dbReference>
<dbReference type="Proteomes" id="UP001302812">
    <property type="component" value="Unassembled WGS sequence"/>
</dbReference>